<accession>A0AAU2VT86</accession>
<dbReference type="AlphaFoldDB" id="A0AAU2VT86"/>
<dbReference type="EMBL" id="CP108313">
    <property type="protein sequence ID" value="WTW70792.1"/>
    <property type="molecule type" value="Genomic_DNA"/>
</dbReference>
<evidence type="ECO:0000313" key="5">
    <source>
        <dbReference type="EMBL" id="WTW70792.1"/>
    </source>
</evidence>
<dbReference type="Pfam" id="PF13193">
    <property type="entry name" value="AMP-binding_C"/>
    <property type="match status" value="1"/>
</dbReference>
<dbReference type="InterPro" id="IPR025110">
    <property type="entry name" value="AMP-bd_C"/>
</dbReference>
<dbReference type="GO" id="GO:0016405">
    <property type="term" value="F:CoA-ligase activity"/>
    <property type="evidence" value="ECO:0007669"/>
    <property type="project" value="TreeGrafter"/>
</dbReference>
<protein>
    <submittedName>
        <fullName evidence="5">AMP-binding protein</fullName>
    </submittedName>
</protein>
<name>A0AAU2VT86_9ACTN</name>
<dbReference type="Gene3D" id="3.30.300.30">
    <property type="match status" value="1"/>
</dbReference>
<evidence type="ECO:0000259" key="3">
    <source>
        <dbReference type="Pfam" id="PF00501"/>
    </source>
</evidence>
<keyword evidence="2" id="KW-0436">Ligase</keyword>
<dbReference type="Pfam" id="PF00501">
    <property type="entry name" value="AMP-binding"/>
    <property type="match status" value="1"/>
</dbReference>
<organism evidence="5">
    <name type="scientific">Streptomyces sp. NBC_00008</name>
    <dbReference type="NCBI Taxonomy" id="2903610"/>
    <lineage>
        <taxon>Bacteria</taxon>
        <taxon>Bacillati</taxon>
        <taxon>Actinomycetota</taxon>
        <taxon>Actinomycetes</taxon>
        <taxon>Kitasatosporales</taxon>
        <taxon>Streptomycetaceae</taxon>
        <taxon>Streptomyces</taxon>
    </lineage>
</organism>
<sequence>MRSDPGRELVRCGEQRLSAGQFRALVHRMAHALVALGIERRATVTLLSGNLPETLAARYAANLVGCKVNHLYSRISAGLQAAIVRDVETQVLVVDPRLIGRAAQITETVPVEHVLVLGDPGHGPGRNLLALAAEQSEEPFTARCRLDDICVIRHTGGTTGRPKGIVSAFGSAGRISQVMTPGRRGEGGALRQLVCTTLAHAGGMMADGVLRAGGSVVLQDDFDAGEVLAAVERERITCLFLLPPLLYQLLDHPDARHRDLSSLTTVIYSGCQSSPARLADAVRRLGPVLVQVYAQNETGGISILPAQDHDLAHPEPMRTAGRVLPGVDVAVRDADGRDLPPGELGEICVRSPGVMRGYWKQPELTAEVLREGWLHTGDLGRLDEEGYLTVVDRLKDMIVVVGGHVYTTELEDLLNSHPAVLQSAVYGVRDADRMEQVHATVVPAPGTAVQTGELRAMVRAQRGPMYEPARIDFVDALPLTDAGKPDKKLLQRLAREVRTGCDRTKTPSQTACNSVRDTNIYDHTHRLASGGTP</sequence>
<feature type="domain" description="AMP-binding enzyme C-terminal" evidence="4">
    <location>
        <begin position="409"/>
        <end position="484"/>
    </location>
</feature>
<dbReference type="InterPro" id="IPR045851">
    <property type="entry name" value="AMP-bd_C_sf"/>
</dbReference>
<reference evidence="5" key="1">
    <citation type="submission" date="2022-10" db="EMBL/GenBank/DDBJ databases">
        <title>The complete genomes of actinobacterial strains from the NBC collection.</title>
        <authorList>
            <person name="Joergensen T.S."/>
            <person name="Alvarez Arevalo M."/>
            <person name="Sterndorff E.B."/>
            <person name="Faurdal D."/>
            <person name="Vuksanovic O."/>
            <person name="Mourched A.-S."/>
            <person name="Charusanti P."/>
            <person name="Shaw S."/>
            <person name="Blin K."/>
            <person name="Weber T."/>
        </authorList>
    </citation>
    <scope>NUCLEOTIDE SEQUENCE</scope>
    <source>
        <strain evidence="5">NBC_00008</strain>
    </source>
</reference>
<dbReference type="PROSITE" id="PS00455">
    <property type="entry name" value="AMP_BINDING"/>
    <property type="match status" value="1"/>
</dbReference>
<comment type="similarity">
    <text evidence="1">Belongs to the ATP-dependent AMP-binding enzyme family.</text>
</comment>
<dbReference type="InterPro" id="IPR042099">
    <property type="entry name" value="ANL_N_sf"/>
</dbReference>
<evidence type="ECO:0000256" key="1">
    <source>
        <dbReference type="ARBA" id="ARBA00006432"/>
    </source>
</evidence>
<evidence type="ECO:0000259" key="4">
    <source>
        <dbReference type="Pfam" id="PF13193"/>
    </source>
</evidence>
<gene>
    <name evidence="5" type="ORF">OG398_22285</name>
</gene>
<evidence type="ECO:0000256" key="2">
    <source>
        <dbReference type="ARBA" id="ARBA00022598"/>
    </source>
</evidence>
<feature type="domain" description="AMP-dependent synthetase/ligase" evidence="3">
    <location>
        <begin position="4"/>
        <end position="359"/>
    </location>
</feature>
<dbReference type="InterPro" id="IPR020845">
    <property type="entry name" value="AMP-binding_CS"/>
</dbReference>
<dbReference type="PANTHER" id="PTHR24096">
    <property type="entry name" value="LONG-CHAIN-FATTY-ACID--COA LIGASE"/>
    <property type="match status" value="1"/>
</dbReference>
<dbReference type="InterPro" id="IPR000873">
    <property type="entry name" value="AMP-dep_synth/lig_dom"/>
</dbReference>
<dbReference type="SUPFAM" id="SSF56801">
    <property type="entry name" value="Acetyl-CoA synthetase-like"/>
    <property type="match status" value="1"/>
</dbReference>
<proteinExistence type="inferred from homology"/>
<dbReference type="PANTHER" id="PTHR24096:SF149">
    <property type="entry name" value="AMP-BINDING DOMAIN-CONTAINING PROTEIN-RELATED"/>
    <property type="match status" value="1"/>
</dbReference>
<dbReference type="Gene3D" id="3.40.50.12780">
    <property type="entry name" value="N-terminal domain of ligase-like"/>
    <property type="match status" value="1"/>
</dbReference>